<dbReference type="Gene3D" id="3.30.930.10">
    <property type="entry name" value="Bira Bifunctional Protein, Domain 2"/>
    <property type="match status" value="1"/>
</dbReference>
<dbReference type="EMBL" id="AP012547">
    <property type="protein sequence ID" value="BAO28861.1"/>
    <property type="molecule type" value="Genomic_DNA"/>
</dbReference>
<dbReference type="NCBIfam" id="TIGR00442">
    <property type="entry name" value="hisS"/>
    <property type="match status" value="1"/>
</dbReference>
<protein>
    <recommendedName>
        <fullName evidence="11">Histidine--tRNA ligase</fullName>
        <ecNumber evidence="11">6.1.1.21</ecNumber>
    </recommendedName>
    <alternativeName>
        <fullName evidence="11">Histidyl-tRNA synthetase</fullName>
        <shortName evidence="11">HisRS</shortName>
    </alternativeName>
</protein>
<dbReference type="SUPFAM" id="SSF55681">
    <property type="entry name" value="Class II aaRS and biotin synthetases"/>
    <property type="match status" value="1"/>
</dbReference>
<evidence type="ECO:0000259" key="13">
    <source>
        <dbReference type="PROSITE" id="PS50862"/>
    </source>
</evidence>
<keyword evidence="6 11" id="KW-0547">Nucleotide-binding</keyword>
<dbReference type="KEGG" id="shd:SUTH_01060"/>
<dbReference type="SUPFAM" id="SSF52954">
    <property type="entry name" value="Class II aaRS ABD-related"/>
    <property type="match status" value="1"/>
</dbReference>
<evidence type="ECO:0000256" key="3">
    <source>
        <dbReference type="ARBA" id="ARBA00011738"/>
    </source>
</evidence>
<keyword evidence="15" id="KW-1185">Reference proteome</keyword>
<dbReference type="InterPro" id="IPR041715">
    <property type="entry name" value="HisRS-like_core"/>
</dbReference>
<comment type="subcellular location">
    <subcellularLocation>
        <location evidence="1 11">Cytoplasm</location>
    </subcellularLocation>
</comment>
<dbReference type="GO" id="GO:0005524">
    <property type="term" value="F:ATP binding"/>
    <property type="evidence" value="ECO:0007669"/>
    <property type="project" value="UniProtKB-UniRule"/>
</dbReference>
<dbReference type="AlphaFoldDB" id="W0SCV9"/>
<dbReference type="InterPro" id="IPR045864">
    <property type="entry name" value="aa-tRNA-synth_II/BPL/LPL"/>
</dbReference>
<feature type="binding site" evidence="12">
    <location>
        <begin position="84"/>
        <end position="86"/>
    </location>
    <ligand>
        <name>L-histidine</name>
        <dbReference type="ChEBI" id="CHEBI:57595"/>
    </ligand>
</feature>
<dbReference type="InterPro" id="IPR036621">
    <property type="entry name" value="Anticodon-bd_dom_sf"/>
</dbReference>
<comment type="similarity">
    <text evidence="2 11">Belongs to the class-II aminoacyl-tRNA synthetase family.</text>
</comment>
<evidence type="ECO:0000256" key="4">
    <source>
        <dbReference type="ARBA" id="ARBA00022490"/>
    </source>
</evidence>
<dbReference type="PROSITE" id="PS50862">
    <property type="entry name" value="AA_TRNA_LIGASE_II"/>
    <property type="match status" value="1"/>
</dbReference>
<reference evidence="14 15" key="1">
    <citation type="journal article" date="2014" name="Syst. Appl. Microbiol.">
        <title>Complete genomes of freshwater sulfur oxidizers Sulfuricella denitrificans skB26 and Sulfuritalea hydrogenivorans sk43H: genetic insights into the sulfur oxidation pathway of betaproteobacteria.</title>
        <authorList>
            <person name="Watanabe T."/>
            <person name="Kojima H."/>
            <person name="Fukui M."/>
        </authorList>
    </citation>
    <scope>NUCLEOTIDE SEQUENCE [LARGE SCALE GENOMIC DNA]</scope>
    <source>
        <strain evidence="14">DSM22779</strain>
    </source>
</reference>
<evidence type="ECO:0000256" key="8">
    <source>
        <dbReference type="ARBA" id="ARBA00022917"/>
    </source>
</evidence>
<organism evidence="14 15">
    <name type="scientific">Sulfuritalea hydrogenivorans sk43H</name>
    <dbReference type="NCBI Taxonomy" id="1223802"/>
    <lineage>
        <taxon>Bacteria</taxon>
        <taxon>Pseudomonadati</taxon>
        <taxon>Pseudomonadota</taxon>
        <taxon>Betaproteobacteria</taxon>
        <taxon>Nitrosomonadales</taxon>
        <taxon>Sterolibacteriaceae</taxon>
        <taxon>Sulfuritalea</taxon>
    </lineage>
</organism>
<dbReference type="CDD" id="cd00859">
    <property type="entry name" value="HisRS_anticodon"/>
    <property type="match status" value="1"/>
</dbReference>
<dbReference type="GO" id="GO:0006427">
    <property type="term" value="P:histidyl-tRNA aminoacylation"/>
    <property type="evidence" value="ECO:0007669"/>
    <property type="project" value="UniProtKB-UniRule"/>
</dbReference>
<dbReference type="OrthoDB" id="9800814at2"/>
<evidence type="ECO:0000256" key="5">
    <source>
        <dbReference type="ARBA" id="ARBA00022598"/>
    </source>
</evidence>
<dbReference type="STRING" id="1223802.SUTH_01060"/>
<feature type="binding site" evidence="12">
    <location>
        <position position="114"/>
    </location>
    <ligand>
        <name>L-histidine</name>
        <dbReference type="ChEBI" id="CHEBI:57595"/>
    </ligand>
</feature>
<evidence type="ECO:0000313" key="15">
    <source>
        <dbReference type="Proteomes" id="UP000031637"/>
    </source>
</evidence>
<dbReference type="InterPro" id="IPR004154">
    <property type="entry name" value="Anticodon-bd"/>
</dbReference>
<dbReference type="Gene3D" id="3.40.50.800">
    <property type="entry name" value="Anticodon-binding domain"/>
    <property type="match status" value="1"/>
</dbReference>
<comment type="subunit">
    <text evidence="3 11">Homodimer.</text>
</comment>
<keyword evidence="4 11" id="KW-0963">Cytoplasm</keyword>
<dbReference type="EC" id="6.1.1.21" evidence="11"/>
<proteinExistence type="inferred from homology"/>
<dbReference type="InterPro" id="IPR015807">
    <property type="entry name" value="His-tRNA-ligase"/>
</dbReference>
<feature type="binding site" evidence="12">
    <location>
        <position position="132"/>
    </location>
    <ligand>
        <name>L-histidine</name>
        <dbReference type="ChEBI" id="CHEBI:57595"/>
    </ligand>
</feature>
<dbReference type="InterPro" id="IPR006195">
    <property type="entry name" value="aa-tRNA-synth_II"/>
</dbReference>
<feature type="binding site" evidence="12">
    <location>
        <begin position="263"/>
        <end position="264"/>
    </location>
    <ligand>
        <name>L-histidine</name>
        <dbReference type="ChEBI" id="CHEBI:57595"/>
    </ligand>
</feature>
<evidence type="ECO:0000256" key="11">
    <source>
        <dbReference type="HAMAP-Rule" id="MF_00127"/>
    </source>
</evidence>
<dbReference type="HAMAP" id="MF_00127">
    <property type="entry name" value="His_tRNA_synth"/>
    <property type="match status" value="1"/>
</dbReference>
<dbReference type="HOGENOM" id="CLU_025113_1_1_4"/>
<accession>W0SCV9</accession>
<comment type="catalytic activity">
    <reaction evidence="10 11">
        <text>tRNA(His) + L-histidine + ATP = L-histidyl-tRNA(His) + AMP + diphosphate + H(+)</text>
        <dbReference type="Rhea" id="RHEA:17313"/>
        <dbReference type="Rhea" id="RHEA-COMP:9665"/>
        <dbReference type="Rhea" id="RHEA-COMP:9689"/>
        <dbReference type="ChEBI" id="CHEBI:15378"/>
        <dbReference type="ChEBI" id="CHEBI:30616"/>
        <dbReference type="ChEBI" id="CHEBI:33019"/>
        <dbReference type="ChEBI" id="CHEBI:57595"/>
        <dbReference type="ChEBI" id="CHEBI:78442"/>
        <dbReference type="ChEBI" id="CHEBI:78527"/>
        <dbReference type="ChEBI" id="CHEBI:456215"/>
        <dbReference type="EC" id="6.1.1.21"/>
    </reaction>
</comment>
<dbReference type="InterPro" id="IPR033656">
    <property type="entry name" value="HisRS_anticodon"/>
</dbReference>
<evidence type="ECO:0000313" key="14">
    <source>
        <dbReference type="EMBL" id="BAO28861.1"/>
    </source>
</evidence>
<evidence type="ECO:0000256" key="7">
    <source>
        <dbReference type="ARBA" id="ARBA00022840"/>
    </source>
</evidence>
<keyword evidence="7 11" id="KW-0067">ATP-binding</keyword>
<gene>
    <name evidence="11 14" type="primary">hisS</name>
    <name evidence="14" type="ORF">SUTH_01060</name>
</gene>
<keyword evidence="5 11" id="KW-0436">Ligase</keyword>
<dbReference type="PANTHER" id="PTHR43707">
    <property type="entry name" value="HISTIDYL-TRNA SYNTHETASE"/>
    <property type="match status" value="1"/>
</dbReference>
<keyword evidence="9 11" id="KW-0030">Aminoacyl-tRNA synthetase</keyword>
<sequence length="435" mass="48481">MSQTLQAVRGMNDILPVEAELWEQFEESVRDWLGAYGYRPIRMPMVEPTPLFARAIGEVTDIVEKEMYSFEDALNGESLTLRPEGTASCVRAVLQHNLLYDGPKRLWYMGPMFRHERPQKGRYRQFHQVGVEALGFSGPDIDAEQIAMCARLWDDLGLEGIRLEINSLGQSEERARHRAALLAYLEQHHEQLDADAQRRLHSNPLRILDTKNPAMQALVEAAPKLIDYLGEESIRHFEGVQQLLKDAAIPYRINPRLVRGLDYYNLTVFEWVTDQLGAQGTVCAGGRYDGLVAQLGGKPAPACGFAMGIERLLALWQDQGHRHEAPVPDAYFVHQGEAAGRFAFRVAEALRSAGFSIHLHCGGGSFKSQMKKADASGAPIALIVGDDETAANQVSVKHLRSGFDQPAEQVRVSFDELADHLGDILFPLEDDNGNL</sequence>
<dbReference type="InterPro" id="IPR004516">
    <property type="entry name" value="HisRS/HisZ"/>
</dbReference>
<evidence type="ECO:0000256" key="9">
    <source>
        <dbReference type="ARBA" id="ARBA00023146"/>
    </source>
</evidence>
<evidence type="ECO:0000256" key="10">
    <source>
        <dbReference type="ARBA" id="ARBA00047639"/>
    </source>
</evidence>
<dbReference type="Pfam" id="PF03129">
    <property type="entry name" value="HGTP_anticodon"/>
    <property type="match status" value="1"/>
</dbReference>
<feature type="binding site" evidence="12">
    <location>
        <position position="259"/>
    </location>
    <ligand>
        <name>L-histidine</name>
        <dbReference type="ChEBI" id="CHEBI:57595"/>
    </ligand>
</feature>
<dbReference type="FunFam" id="3.30.930.10:FF:000005">
    <property type="entry name" value="Histidine--tRNA ligase"/>
    <property type="match status" value="1"/>
</dbReference>
<evidence type="ECO:0000256" key="2">
    <source>
        <dbReference type="ARBA" id="ARBA00008226"/>
    </source>
</evidence>
<feature type="binding site" evidence="12">
    <location>
        <position position="128"/>
    </location>
    <ligand>
        <name>L-histidine</name>
        <dbReference type="ChEBI" id="CHEBI:57595"/>
    </ligand>
</feature>
<dbReference type="CDD" id="cd00773">
    <property type="entry name" value="HisRS-like_core"/>
    <property type="match status" value="1"/>
</dbReference>
<evidence type="ECO:0000256" key="12">
    <source>
        <dbReference type="PIRSR" id="PIRSR001549-1"/>
    </source>
</evidence>
<feature type="domain" description="Aminoacyl-transfer RNA synthetases class-II family profile" evidence="13">
    <location>
        <begin position="1"/>
        <end position="326"/>
    </location>
</feature>
<dbReference type="PIRSF" id="PIRSF001549">
    <property type="entry name" value="His-tRNA_synth"/>
    <property type="match status" value="1"/>
</dbReference>
<name>W0SCV9_9PROT</name>
<dbReference type="Proteomes" id="UP000031637">
    <property type="component" value="Chromosome"/>
</dbReference>
<dbReference type="PANTHER" id="PTHR43707:SF1">
    <property type="entry name" value="HISTIDINE--TRNA LIGASE, MITOCHONDRIAL-RELATED"/>
    <property type="match status" value="1"/>
</dbReference>
<dbReference type="GO" id="GO:0004821">
    <property type="term" value="F:histidine-tRNA ligase activity"/>
    <property type="evidence" value="ECO:0007669"/>
    <property type="project" value="UniProtKB-UniRule"/>
</dbReference>
<dbReference type="GO" id="GO:0005737">
    <property type="term" value="C:cytoplasm"/>
    <property type="evidence" value="ECO:0007669"/>
    <property type="project" value="UniProtKB-SubCell"/>
</dbReference>
<evidence type="ECO:0000256" key="1">
    <source>
        <dbReference type="ARBA" id="ARBA00004496"/>
    </source>
</evidence>
<evidence type="ECO:0000256" key="6">
    <source>
        <dbReference type="ARBA" id="ARBA00022741"/>
    </source>
</evidence>
<dbReference type="RefSeq" id="WP_041097617.1">
    <property type="nucleotide sequence ID" value="NZ_AP012547.1"/>
</dbReference>
<dbReference type="Pfam" id="PF13393">
    <property type="entry name" value="tRNA-synt_His"/>
    <property type="match status" value="1"/>
</dbReference>
<keyword evidence="8 11" id="KW-0648">Protein biosynthesis</keyword>